<sequence>MTPCFLESGEEMLDLCEGPEGALLVGYDPVSGVSTATFPDVRFVTPWSDEGRRVFARGDKGPLEPSWSEQRFLTRLTRVLDVRGYFHPHFDPGVIGHLFPRLETVRLTQDASGTYLPFMPFDASTYVLFPNTAGYQVVRVHPVCQACLDEYESDSSLEEFDSPWSTERPVWPAPPHPPGLLEDLLPSRELRRIPQHTSRVVVNLDGHVGDAGQSFHFLYDPPPHVTSLVFILPHLASLHAKGVVEDANANDVVEVMRSSTAKHTIVGAECIGIDFEDGIRSALKSLTLAEVHLDVDYDINDEYTRTMSSWQRKSYRLRSETLREERRWAEDLHMHGLQDSPEPKPASMSLKQKLDDRLSRLEFITVEEYRKRIDETVRLTHDAEGRHFAFQPMDAQTLVLFPSPAGSQVCRDHKACKDLVDPRWPDDEDSDELENPRVSEPAAWPAPPPWPSVLHDLLPASETGEIRPGTRRVVVNFGGHVANPAASFHCLYSPGEDMEEIVFVLPHVTALDGKGTVSAADPHELVEVMRSSTARHTVVGAECVGEGFAGGVRHALKCLTYAIAHPDVDYNIDDEITRDMSSWNREPYSARANALREEQRLFAHVKGPASRN</sequence>
<dbReference type="Proteomes" id="UP000002748">
    <property type="component" value="Unassembled WGS sequence"/>
</dbReference>
<dbReference type="RefSeq" id="XP_014179021.1">
    <property type="nucleotide sequence ID" value="XM_014323546.1"/>
</dbReference>
<dbReference type="GeneID" id="25986779"/>
<proteinExistence type="predicted"/>
<evidence type="ECO:0000256" key="1">
    <source>
        <dbReference type="SAM" id="MobiDB-lite"/>
    </source>
</evidence>
<accession>J4UAK9</accession>
<dbReference type="HOGENOM" id="CLU_446320_0_0_1"/>
<feature type="region of interest" description="Disordered" evidence="1">
    <location>
        <begin position="421"/>
        <end position="446"/>
    </location>
</feature>
<evidence type="ECO:0000313" key="3">
    <source>
        <dbReference type="Proteomes" id="UP000002748"/>
    </source>
</evidence>
<evidence type="ECO:0000313" key="2">
    <source>
        <dbReference type="EMBL" id="EJT47805.1"/>
    </source>
</evidence>
<reference evidence="2 3" key="1">
    <citation type="journal article" date="2012" name="Eukaryot. Cell">
        <title>Draft genome sequence of CBS 2479, the standard type strain of Trichosporon asahii.</title>
        <authorList>
            <person name="Yang R.Y."/>
            <person name="Li H.T."/>
            <person name="Zhu H."/>
            <person name="Zhou G.P."/>
            <person name="Wang M."/>
            <person name="Wang L."/>
        </authorList>
    </citation>
    <scope>NUCLEOTIDE SEQUENCE [LARGE SCALE GENOMIC DNA]</scope>
    <source>
        <strain evidence="3">ATCC 90039 / CBS 2479 / JCM 2466 / KCTC 7840 / NCYC 2677 / UAMH 7654</strain>
    </source>
</reference>
<gene>
    <name evidence="2" type="ORF">A1Q1_03266</name>
</gene>
<protein>
    <submittedName>
        <fullName evidence="2">Uncharacterized protein</fullName>
    </submittedName>
</protein>
<dbReference type="EMBL" id="ALBS01000227">
    <property type="protein sequence ID" value="EJT47805.1"/>
    <property type="molecule type" value="Genomic_DNA"/>
</dbReference>
<dbReference type="VEuPathDB" id="FungiDB:A1Q1_03266"/>
<dbReference type="KEGG" id="tasa:A1Q1_03266"/>
<dbReference type="AlphaFoldDB" id="J4UAK9"/>
<comment type="caution">
    <text evidence="2">The sequence shown here is derived from an EMBL/GenBank/DDBJ whole genome shotgun (WGS) entry which is preliminary data.</text>
</comment>
<name>J4UAK9_TRIAS</name>
<organism evidence="2 3">
    <name type="scientific">Trichosporon asahii var. asahii (strain ATCC 90039 / CBS 2479 / JCM 2466 / KCTC 7840 / NBRC 103889/ NCYC 2677 / UAMH 7654)</name>
    <name type="common">Yeast</name>
    <dbReference type="NCBI Taxonomy" id="1186058"/>
    <lineage>
        <taxon>Eukaryota</taxon>
        <taxon>Fungi</taxon>
        <taxon>Dikarya</taxon>
        <taxon>Basidiomycota</taxon>
        <taxon>Agaricomycotina</taxon>
        <taxon>Tremellomycetes</taxon>
        <taxon>Trichosporonales</taxon>
        <taxon>Trichosporonaceae</taxon>
        <taxon>Trichosporon</taxon>
    </lineage>
</organism>